<dbReference type="AlphaFoldDB" id="A0A2V2F7I7"/>
<dbReference type="STRING" id="1034346.GCA_000313565_00617"/>
<evidence type="ECO:0000313" key="4">
    <source>
        <dbReference type="EMBL" id="PXX79553.1"/>
    </source>
</evidence>
<dbReference type="InterPro" id="IPR014030">
    <property type="entry name" value="Ketoacyl_synth_N"/>
</dbReference>
<dbReference type="RefSeq" id="WP_022936923.1">
    <property type="nucleotide sequence ID" value="NZ_BAABZA010000001.1"/>
</dbReference>
<evidence type="ECO:0000313" key="3">
    <source>
        <dbReference type="EMBL" id="MDY5169426.1"/>
    </source>
</evidence>
<dbReference type="InterPro" id="IPR016039">
    <property type="entry name" value="Thiolase-like"/>
</dbReference>
<dbReference type="Pfam" id="PF22691">
    <property type="entry name" value="Thiolase_C_1"/>
    <property type="match status" value="1"/>
</dbReference>
<keyword evidence="4" id="KW-0808">Transferase</keyword>
<dbReference type="EMBL" id="JALDAW010000023">
    <property type="protein sequence ID" value="MDY5169426.1"/>
    <property type="molecule type" value="Genomic_DNA"/>
</dbReference>
<gene>
    <name evidence="4" type="ORF">DES51_10523</name>
    <name evidence="3" type="ORF">MQE39_14995</name>
</gene>
<feature type="domain" description="Beta-ketoacyl synthase-like N-terminal" evidence="1">
    <location>
        <begin position="78"/>
        <end position="131"/>
    </location>
</feature>
<feature type="domain" description="Thiolase C-terminal" evidence="2">
    <location>
        <begin position="296"/>
        <end position="416"/>
    </location>
</feature>
<dbReference type="SUPFAM" id="SSF53901">
    <property type="entry name" value="Thiolase-like"/>
    <property type="match status" value="1"/>
</dbReference>
<dbReference type="Gene3D" id="3.40.47.10">
    <property type="match status" value="1"/>
</dbReference>
<dbReference type="Pfam" id="PF00109">
    <property type="entry name" value="ketoacyl-synt"/>
    <property type="match status" value="1"/>
</dbReference>
<sequence>MNSFNQTNPKKFARSVSIIGVGCTPFMETLNDPETEGYTEGDLFGYAALSAMEDAGISPKDVEFYFHGEASPLNGSNYLTPNMQVAEWFGMRGKASLHHSEACCTGYLALDQAVQAVASGKYDVVLSGCVEFGDALATEGKPAHIRHKFSFDEFQRSTQWLVDNAYSRHLLSNLGHDNSAAWYMEKAGLTPKQLDDALCMLAVNARHNAMNNPLAIDHQLYEDLAKEAGYENVLDYMESSNNPRVGNYMRISGLEHKCDGAAAVVVCATDLAEKISKKKPILVLGVGNSALEASNPFLEVYGTQEAARQVYNVTGVKPDEIDLMYVNDFIISSQLISAEIAGYIPEGQAWKYVMDGRTNIDGDKPINPNGGRTAFGHAHAASGLADVYDAVKQMRGEAVNPIKKLPKTTFLRGFGGGQNLCNIILRTKD</sequence>
<dbReference type="PANTHER" id="PTHR42870">
    <property type="entry name" value="ACETYL-COA C-ACETYLTRANSFERASE"/>
    <property type="match status" value="1"/>
</dbReference>
<evidence type="ECO:0000313" key="6">
    <source>
        <dbReference type="Proteomes" id="UP001276902"/>
    </source>
</evidence>
<dbReference type="InterPro" id="IPR055140">
    <property type="entry name" value="Thiolase_C_2"/>
</dbReference>
<dbReference type="GeneID" id="94440107"/>
<evidence type="ECO:0000259" key="1">
    <source>
        <dbReference type="Pfam" id="PF00109"/>
    </source>
</evidence>
<reference evidence="3" key="2">
    <citation type="submission" date="2022-03" db="EMBL/GenBank/DDBJ databases">
        <title>First case of bacteraemia caused by Dielma fastidiosa in a patient hospitalised with diverticulitis.</title>
        <authorList>
            <person name="Forman-Ankjaer B."/>
            <person name="Hvid-Jensen F."/>
            <person name="Kobel C.M."/>
            <person name="Greve T."/>
        </authorList>
    </citation>
    <scope>NUCLEOTIDE SEQUENCE</scope>
    <source>
        <strain evidence="3">AUH_DF_2021</strain>
    </source>
</reference>
<dbReference type="OrthoDB" id="9785768at2"/>
<organism evidence="3 6">
    <name type="scientific">Dielma fastidiosa</name>
    <dbReference type="NCBI Taxonomy" id="1034346"/>
    <lineage>
        <taxon>Bacteria</taxon>
        <taxon>Bacillati</taxon>
        <taxon>Bacillota</taxon>
        <taxon>Erysipelotrichia</taxon>
        <taxon>Erysipelotrichales</taxon>
        <taxon>Erysipelotrichaceae</taxon>
        <taxon>Dielma</taxon>
    </lineage>
</organism>
<dbReference type="InterPro" id="IPR002155">
    <property type="entry name" value="Thiolase"/>
</dbReference>
<dbReference type="PANTHER" id="PTHR42870:SF1">
    <property type="entry name" value="NON-SPECIFIC LIPID-TRANSFER PROTEIN-LIKE 2"/>
    <property type="match status" value="1"/>
</dbReference>
<name>A0A2V2F7I7_9FIRM</name>
<dbReference type="GO" id="GO:0016747">
    <property type="term" value="F:acyltransferase activity, transferring groups other than amino-acyl groups"/>
    <property type="evidence" value="ECO:0007669"/>
    <property type="project" value="InterPro"/>
</dbReference>
<accession>A0A2V2F7I7</accession>
<proteinExistence type="predicted"/>
<comment type="caution">
    <text evidence="3">The sequence shown here is derived from an EMBL/GenBank/DDBJ whole genome shotgun (WGS) entry which is preliminary data.</text>
</comment>
<dbReference type="Proteomes" id="UP001276902">
    <property type="component" value="Unassembled WGS sequence"/>
</dbReference>
<dbReference type="Proteomes" id="UP000247612">
    <property type="component" value="Unassembled WGS sequence"/>
</dbReference>
<dbReference type="PIRSF" id="PIRSF000429">
    <property type="entry name" value="Ac-CoA_Ac_transf"/>
    <property type="match status" value="1"/>
</dbReference>
<dbReference type="CDD" id="cd00829">
    <property type="entry name" value="SCP-x_thiolase"/>
    <property type="match status" value="1"/>
</dbReference>
<reference evidence="4 5" key="1">
    <citation type="submission" date="2018-05" db="EMBL/GenBank/DDBJ databases">
        <title>Genomic Encyclopedia of Type Strains, Phase IV (KMG-IV): sequencing the most valuable type-strain genomes for metagenomic binning, comparative biology and taxonomic classification.</title>
        <authorList>
            <person name="Goeker M."/>
        </authorList>
    </citation>
    <scope>NUCLEOTIDE SEQUENCE [LARGE SCALE GENOMIC DNA]</scope>
    <source>
        <strain evidence="4 5">JC118</strain>
    </source>
</reference>
<protein>
    <submittedName>
        <fullName evidence="4">Acetyl-CoA C-acetyltransferase</fullName>
    </submittedName>
    <submittedName>
        <fullName evidence="3">Thiolase family protein</fullName>
    </submittedName>
</protein>
<evidence type="ECO:0000313" key="5">
    <source>
        <dbReference type="Proteomes" id="UP000247612"/>
    </source>
</evidence>
<dbReference type="EMBL" id="QJKH01000005">
    <property type="protein sequence ID" value="PXX79553.1"/>
    <property type="molecule type" value="Genomic_DNA"/>
</dbReference>
<keyword evidence="5" id="KW-1185">Reference proteome</keyword>
<evidence type="ECO:0000259" key="2">
    <source>
        <dbReference type="Pfam" id="PF22691"/>
    </source>
</evidence>